<dbReference type="PIRSF" id="PIRSF000498">
    <property type="entry name" value="Riboflavin_syn_A"/>
    <property type="match status" value="1"/>
</dbReference>
<organism evidence="13 14">
    <name type="scientific">Acidithiobacillus caldus</name>
    <dbReference type="NCBI Taxonomy" id="33059"/>
    <lineage>
        <taxon>Bacteria</taxon>
        <taxon>Pseudomonadati</taxon>
        <taxon>Pseudomonadota</taxon>
        <taxon>Acidithiobacillia</taxon>
        <taxon>Acidithiobacillales</taxon>
        <taxon>Acidithiobacillaceae</taxon>
        <taxon>Acidithiobacillus</taxon>
    </lineage>
</organism>
<dbReference type="Proteomes" id="UP000175616">
    <property type="component" value="Unassembled WGS sequence"/>
</dbReference>
<dbReference type="InterPro" id="IPR001783">
    <property type="entry name" value="Lumazine-bd"/>
</dbReference>
<feature type="repeat" description="Lumazine-binding" evidence="11">
    <location>
        <begin position="98"/>
        <end position="194"/>
    </location>
</feature>
<comment type="subunit">
    <text evidence="4">Homotrimer.</text>
</comment>
<dbReference type="SUPFAM" id="SSF63380">
    <property type="entry name" value="Riboflavin synthase domain-like"/>
    <property type="match status" value="2"/>
</dbReference>
<protein>
    <recommendedName>
        <fullName evidence="6 10">Riboflavin synthase</fullName>
        <ecNumber evidence="5 10">2.5.1.9</ecNumber>
    </recommendedName>
</protein>
<comment type="catalytic activity">
    <reaction evidence="1">
        <text>2 6,7-dimethyl-8-(1-D-ribityl)lumazine + H(+) = 5-amino-6-(D-ribitylamino)uracil + riboflavin</text>
        <dbReference type="Rhea" id="RHEA:20772"/>
        <dbReference type="ChEBI" id="CHEBI:15378"/>
        <dbReference type="ChEBI" id="CHEBI:15934"/>
        <dbReference type="ChEBI" id="CHEBI:57986"/>
        <dbReference type="ChEBI" id="CHEBI:58201"/>
        <dbReference type="EC" id="2.5.1.9"/>
    </reaction>
</comment>
<evidence type="ECO:0000256" key="9">
    <source>
        <dbReference type="ARBA" id="ARBA00022737"/>
    </source>
</evidence>
<evidence type="ECO:0000256" key="2">
    <source>
        <dbReference type="ARBA" id="ARBA00002803"/>
    </source>
</evidence>
<evidence type="ECO:0000256" key="7">
    <source>
        <dbReference type="ARBA" id="ARBA00022619"/>
    </source>
</evidence>
<dbReference type="InterPro" id="IPR017938">
    <property type="entry name" value="Riboflavin_synthase-like_b-brl"/>
</dbReference>
<dbReference type="PANTHER" id="PTHR21098:SF12">
    <property type="entry name" value="RIBOFLAVIN SYNTHASE"/>
    <property type="match status" value="1"/>
</dbReference>
<proteinExistence type="predicted"/>
<evidence type="ECO:0000313" key="13">
    <source>
        <dbReference type="EMBL" id="OFC32950.1"/>
    </source>
</evidence>
<evidence type="ECO:0000313" key="14">
    <source>
        <dbReference type="Proteomes" id="UP000175616"/>
    </source>
</evidence>
<dbReference type="PROSITE" id="PS51177">
    <property type="entry name" value="LUMAZINE_BIND"/>
    <property type="match status" value="2"/>
</dbReference>
<dbReference type="InterPro" id="IPR023366">
    <property type="entry name" value="ATP_synth_asu-like_sf"/>
</dbReference>
<keyword evidence="8" id="KW-0808">Transferase</keyword>
<dbReference type="PANTHER" id="PTHR21098">
    <property type="entry name" value="RIBOFLAVIN SYNTHASE ALPHA CHAIN"/>
    <property type="match status" value="1"/>
</dbReference>
<keyword evidence="7" id="KW-0686">Riboflavin biosynthesis</keyword>
<accession>A0A1E7YLB3</accession>
<dbReference type="GO" id="GO:0009231">
    <property type="term" value="P:riboflavin biosynthetic process"/>
    <property type="evidence" value="ECO:0007669"/>
    <property type="project" value="UniProtKB-KW"/>
</dbReference>
<dbReference type="NCBIfam" id="TIGR00187">
    <property type="entry name" value="ribE"/>
    <property type="match status" value="1"/>
</dbReference>
<evidence type="ECO:0000256" key="4">
    <source>
        <dbReference type="ARBA" id="ARBA00011233"/>
    </source>
</evidence>
<evidence type="ECO:0000256" key="11">
    <source>
        <dbReference type="PROSITE-ProRule" id="PRU00524"/>
    </source>
</evidence>
<dbReference type="CDD" id="cd00402">
    <property type="entry name" value="Riboflavin_synthase_like"/>
    <property type="match status" value="1"/>
</dbReference>
<dbReference type="Gene3D" id="2.40.30.20">
    <property type="match status" value="2"/>
</dbReference>
<dbReference type="EC" id="2.5.1.9" evidence="5 10"/>
<dbReference type="GO" id="GO:0004746">
    <property type="term" value="F:riboflavin synthase activity"/>
    <property type="evidence" value="ECO:0007669"/>
    <property type="project" value="UniProtKB-UniRule"/>
</dbReference>
<evidence type="ECO:0000256" key="1">
    <source>
        <dbReference type="ARBA" id="ARBA00000968"/>
    </source>
</evidence>
<feature type="repeat" description="Lumazine-binding" evidence="11">
    <location>
        <begin position="1"/>
        <end position="97"/>
    </location>
</feature>
<dbReference type="EMBL" id="LZYE01000255">
    <property type="protein sequence ID" value="OFC32950.1"/>
    <property type="molecule type" value="Genomic_DNA"/>
</dbReference>
<gene>
    <name evidence="13" type="ORF">BAE27_10040</name>
</gene>
<feature type="domain" description="Lumazine-binding" evidence="12">
    <location>
        <begin position="1"/>
        <end position="97"/>
    </location>
</feature>
<name>A0A1E7YLB3_9PROT</name>
<dbReference type="RefSeq" id="WP_070113702.1">
    <property type="nucleotide sequence ID" value="NZ_JAAXYT010000223.1"/>
</dbReference>
<dbReference type="NCBIfam" id="NF006767">
    <property type="entry name" value="PRK09289.1"/>
    <property type="match status" value="1"/>
</dbReference>
<dbReference type="InterPro" id="IPR026017">
    <property type="entry name" value="Lumazine-bd_dom"/>
</dbReference>
<evidence type="ECO:0000256" key="3">
    <source>
        <dbReference type="ARBA" id="ARBA00004887"/>
    </source>
</evidence>
<evidence type="ECO:0000259" key="12">
    <source>
        <dbReference type="PROSITE" id="PS51177"/>
    </source>
</evidence>
<keyword evidence="9" id="KW-0677">Repeat</keyword>
<feature type="domain" description="Lumazine-binding" evidence="12">
    <location>
        <begin position="98"/>
        <end position="194"/>
    </location>
</feature>
<comment type="function">
    <text evidence="2">Catalyzes the dismutation of two molecules of 6,7-dimethyl-8-ribityllumazine, resulting in the formation of riboflavin and 5-amino-6-(D-ribitylamino)uracil.</text>
</comment>
<evidence type="ECO:0000256" key="10">
    <source>
        <dbReference type="NCBIfam" id="TIGR00187"/>
    </source>
</evidence>
<evidence type="ECO:0000256" key="8">
    <source>
        <dbReference type="ARBA" id="ARBA00022679"/>
    </source>
</evidence>
<evidence type="ECO:0000256" key="5">
    <source>
        <dbReference type="ARBA" id="ARBA00012827"/>
    </source>
</evidence>
<dbReference type="FunFam" id="2.40.30.20:FF:000003">
    <property type="entry name" value="Riboflavin synthase, alpha subunit"/>
    <property type="match status" value="1"/>
</dbReference>
<comment type="pathway">
    <text evidence="3">Cofactor biosynthesis; riboflavin biosynthesis; riboflavin from 2-hydroxy-3-oxobutyl phosphate and 5-amino-6-(D-ribitylamino)uracil: step 2/2.</text>
</comment>
<comment type="caution">
    <text evidence="13">The sequence shown here is derived from an EMBL/GenBank/DDBJ whole genome shotgun (WGS) entry which is preliminary data.</text>
</comment>
<sequence>MFTGIVQALGHLRQRQARGGDYRMVFDAGTLDLGDVALGDSIAVSGVCLTVVVLSPPTFAVDVSRETLERSILGGLGVGSAVNLEKALRLSDRLGGHLVAGHVDGVGTVRGVQPSGRSIVFRIAAPVELRRYIAAKGSICVDGISLTVNALEGETFSLNLIPHTLEQTTAREWRGGQRVNLEVDLLARYLEQLMVRTPADGVESRITPQWLAAKGFPQ</sequence>
<dbReference type="AlphaFoldDB" id="A0A1E7YLB3"/>
<evidence type="ECO:0000256" key="6">
    <source>
        <dbReference type="ARBA" id="ARBA00013950"/>
    </source>
</evidence>
<dbReference type="Pfam" id="PF00677">
    <property type="entry name" value="Lum_binding"/>
    <property type="match status" value="2"/>
</dbReference>
<dbReference type="FunFam" id="2.40.30.20:FF:000004">
    <property type="entry name" value="Riboflavin synthase, alpha subunit"/>
    <property type="match status" value="1"/>
</dbReference>
<reference evidence="13 14" key="1">
    <citation type="submission" date="2016-06" db="EMBL/GenBank/DDBJ databases">
        <title>Gene turnover analysis identifies the evolutionary adaptation of the extremophile Acidithiobacillus caldus.</title>
        <authorList>
            <person name="Zhang X."/>
        </authorList>
    </citation>
    <scope>NUCLEOTIDE SEQUENCE [LARGE SCALE GENOMIC DNA]</scope>
    <source>
        <strain evidence="13 14">DX</strain>
    </source>
</reference>